<dbReference type="Proteomes" id="UP000196005">
    <property type="component" value="Chromosome"/>
</dbReference>
<organism evidence="1 2">
    <name type="scientific">Sulfurospirillum diekertiae</name>
    <dbReference type="NCBI Taxonomy" id="1854492"/>
    <lineage>
        <taxon>Bacteria</taxon>
        <taxon>Pseudomonadati</taxon>
        <taxon>Campylobacterota</taxon>
        <taxon>Epsilonproteobacteria</taxon>
        <taxon>Campylobacterales</taxon>
        <taxon>Sulfurospirillaceae</taxon>
        <taxon>Sulfurospirillum</taxon>
    </lineage>
</organism>
<evidence type="ECO:0008006" key="3">
    <source>
        <dbReference type="Google" id="ProtNLM"/>
    </source>
</evidence>
<keyword evidence="2" id="KW-1185">Reference proteome</keyword>
<dbReference type="RefSeq" id="WP_087437881.1">
    <property type="nucleotide sequence ID" value="NZ_CP021416.1"/>
</dbReference>
<evidence type="ECO:0000313" key="1">
    <source>
        <dbReference type="EMBL" id="ARU47840.1"/>
    </source>
</evidence>
<proteinExistence type="predicted"/>
<protein>
    <recommendedName>
        <fullName evidence="3">N-acetyltransferase domain-containing protein</fullName>
    </recommendedName>
</protein>
<evidence type="ECO:0000313" key="2">
    <source>
        <dbReference type="Proteomes" id="UP000196005"/>
    </source>
</evidence>
<accession>A0A1Y0HIQ5</accession>
<reference evidence="2" key="1">
    <citation type="submission" date="2017-05" db="EMBL/GenBank/DDBJ databases">
        <title>Dechlorination kinetics govern the competition between two new strains of the genus Sulfurospirillum.</title>
        <authorList>
            <person name="Buttet G.F."/>
            <person name="Murray A.M."/>
            <person name="Goris T."/>
            <person name="Burion M."/>
            <person name="Lin B."/>
            <person name="Rolle M."/>
            <person name="Maillard J."/>
        </authorList>
    </citation>
    <scope>NUCLEOTIDE SEQUENCE [LARGE SCALE GENOMIC DNA]</scope>
    <source>
        <strain evidence="2">SL2-1</strain>
    </source>
</reference>
<dbReference type="EMBL" id="CP021416">
    <property type="protein sequence ID" value="ARU47840.1"/>
    <property type="molecule type" value="Genomic_DNA"/>
</dbReference>
<dbReference type="OrthoDB" id="10006367at2"/>
<dbReference type="AlphaFoldDB" id="A0A1Y0HIQ5"/>
<name>A0A1Y0HIQ5_9BACT</name>
<gene>
    <name evidence="1" type="ORF">Sdiek1_0671</name>
</gene>
<sequence>MSKRIFKKRLPQFLEVHTKNNFAEITLNCGAIDLLKLVPLNNQNNFPYEFSEVFTDDDSDSLWKSPYVVLYIPNHSYLMYEIKDKKILLWVCYTEDESRNNGYMTLLLEKLISMYPKK</sequence>
<dbReference type="KEGG" id="suls:Sdiek1_0671"/>